<dbReference type="InterPro" id="IPR006762">
    <property type="entry name" value="Gtr1_RagA"/>
</dbReference>
<keyword evidence="1 3" id="KW-0547">Nucleotide-binding</keyword>
<dbReference type="EMBL" id="JAIWYP010000014">
    <property type="protein sequence ID" value="KAH3711481.1"/>
    <property type="molecule type" value="Genomic_DNA"/>
</dbReference>
<dbReference type="GO" id="GO:0009267">
    <property type="term" value="P:cellular response to starvation"/>
    <property type="evidence" value="ECO:0007669"/>
    <property type="project" value="TreeGrafter"/>
</dbReference>
<evidence type="ECO:0000256" key="2">
    <source>
        <dbReference type="ARBA" id="ARBA00023134"/>
    </source>
</evidence>
<dbReference type="GO" id="GO:0010507">
    <property type="term" value="P:negative regulation of autophagy"/>
    <property type="evidence" value="ECO:0007669"/>
    <property type="project" value="TreeGrafter"/>
</dbReference>
<protein>
    <submittedName>
        <fullName evidence="4">Uncharacterized protein</fullName>
    </submittedName>
</protein>
<dbReference type="GO" id="GO:0003924">
    <property type="term" value="F:GTPase activity"/>
    <property type="evidence" value="ECO:0007669"/>
    <property type="project" value="TreeGrafter"/>
</dbReference>
<evidence type="ECO:0000313" key="4">
    <source>
        <dbReference type="EMBL" id="KAH3711481.1"/>
    </source>
</evidence>
<sequence length="102" mass="11353">MSPGTIGLVHCFDSDSDRVNPADSNQRLAVIKLNNGTVMYLREVTKLLALVCILREDSFEKRGLIDFNFLCFRQGITDVFSLGKKQVLENGDTSMNGIIEAK</sequence>
<proteinExistence type="inferred from homology"/>
<gene>
    <name evidence="4" type="ORF">DPMN_071150</name>
</gene>
<keyword evidence="2 3" id="KW-0342">GTP-binding</keyword>
<dbReference type="GO" id="GO:1990131">
    <property type="term" value="C:Gtr1-Gtr2 GTPase complex"/>
    <property type="evidence" value="ECO:0007669"/>
    <property type="project" value="TreeGrafter"/>
</dbReference>
<dbReference type="Gene3D" id="3.30.450.190">
    <property type="match status" value="1"/>
</dbReference>
<comment type="caution">
    <text evidence="4">The sequence shown here is derived from an EMBL/GenBank/DDBJ whole genome shotgun (WGS) entry which is preliminary data.</text>
</comment>
<dbReference type="GO" id="GO:0005634">
    <property type="term" value="C:nucleus"/>
    <property type="evidence" value="ECO:0007669"/>
    <property type="project" value="TreeGrafter"/>
</dbReference>
<reference evidence="4" key="1">
    <citation type="journal article" date="2019" name="bioRxiv">
        <title>The Genome of the Zebra Mussel, Dreissena polymorpha: A Resource for Invasive Species Research.</title>
        <authorList>
            <person name="McCartney M.A."/>
            <person name="Auch B."/>
            <person name="Kono T."/>
            <person name="Mallez S."/>
            <person name="Zhang Y."/>
            <person name="Obille A."/>
            <person name="Becker A."/>
            <person name="Abrahante J.E."/>
            <person name="Garbe J."/>
            <person name="Badalamenti J.P."/>
            <person name="Herman A."/>
            <person name="Mangelson H."/>
            <person name="Liachko I."/>
            <person name="Sullivan S."/>
            <person name="Sone E.D."/>
            <person name="Koren S."/>
            <person name="Silverstein K.A.T."/>
            <person name="Beckman K.B."/>
            <person name="Gohl D.M."/>
        </authorList>
    </citation>
    <scope>NUCLEOTIDE SEQUENCE</scope>
    <source>
        <strain evidence="4">Duluth1</strain>
        <tissue evidence="4">Whole animal</tissue>
    </source>
</reference>
<name>A0A9D4BPE2_DREPO</name>
<dbReference type="PANTHER" id="PTHR11259">
    <property type="entry name" value="RAS-RELATED GTP BINDING RAG/GTR YEAST"/>
    <property type="match status" value="1"/>
</dbReference>
<dbReference type="PANTHER" id="PTHR11259:SF2">
    <property type="entry name" value="GH16429P"/>
    <property type="match status" value="1"/>
</dbReference>
<dbReference type="GO" id="GO:0005764">
    <property type="term" value="C:lysosome"/>
    <property type="evidence" value="ECO:0007669"/>
    <property type="project" value="TreeGrafter"/>
</dbReference>
<evidence type="ECO:0000313" key="5">
    <source>
        <dbReference type="Proteomes" id="UP000828390"/>
    </source>
</evidence>
<keyword evidence="5" id="KW-1185">Reference proteome</keyword>
<dbReference type="GO" id="GO:0005525">
    <property type="term" value="F:GTP binding"/>
    <property type="evidence" value="ECO:0007669"/>
    <property type="project" value="UniProtKB-UniRule"/>
</dbReference>
<accession>A0A9D4BPE2</accession>
<dbReference type="Proteomes" id="UP000828390">
    <property type="component" value="Unassembled WGS sequence"/>
</dbReference>
<comment type="similarity">
    <text evidence="3">Belongs to the GTR/RAG GTP-binding protein family.</text>
</comment>
<evidence type="ECO:0000256" key="3">
    <source>
        <dbReference type="RuleBase" id="RU367014"/>
    </source>
</evidence>
<reference evidence="4" key="2">
    <citation type="submission" date="2020-11" db="EMBL/GenBank/DDBJ databases">
        <authorList>
            <person name="McCartney M.A."/>
            <person name="Auch B."/>
            <person name="Kono T."/>
            <person name="Mallez S."/>
            <person name="Becker A."/>
            <person name="Gohl D.M."/>
            <person name="Silverstein K.A.T."/>
            <person name="Koren S."/>
            <person name="Bechman K.B."/>
            <person name="Herman A."/>
            <person name="Abrahante J.E."/>
            <person name="Garbe J."/>
        </authorList>
    </citation>
    <scope>NUCLEOTIDE SEQUENCE</scope>
    <source>
        <strain evidence="4">Duluth1</strain>
        <tissue evidence="4">Whole animal</tissue>
    </source>
</reference>
<evidence type="ECO:0000256" key="1">
    <source>
        <dbReference type="ARBA" id="ARBA00022741"/>
    </source>
</evidence>
<dbReference type="GO" id="GO:1904263">
    <property type="term" value="P:positive regulation of TORC1 signaling"/>
    <property type="evidence" value="ECO:0007669"/>
    <property type="project" value="TreeGrafter"/>
</dbReference>
<organism evidence="4 5">
    <name type="scientific">Dreissena polymorpha</name>
    <name type="common">Zebra mussel</name>
    <name type="synonym">Mytilus polymorpha</name>
    <dbReference type="NCBI Taxonomy" id="45954"/>
    <lineage>
        <taxon>Eukaryota</taxon>
        <taxon>Metazoa</taxon>
        <taxon>Spiralia</taxon>
        <taxon>Lophotrochozoa</taxon>
        <taxon>Mollusca</taxon>
        <taxon>Bivalvia</taxon>
        <taxon>Autobranchia</taxon>
        <taxon>Heteroconchia</taxon>
        <taxon>Euheterodonta</taxon>
        <taxon>Imparidentia</taxon>
        <taxon>Neoheterodontei</taxon>
        <taxon>Myida</taxon>
        <taxon>Dreissenoidea</taxon>
        <taxon>Dreissenidae</taxon>
        <taxon>Dreissena</taxon>
    </lineage>
</organism>
<dbReference type="AlphaFoldDB" id="A0A9D4BPE2"/>